<protein>
    <submittedName>
        <fullName evidence="1">Uncharacterized protein</fullName>
    </submittedName>
</protein>
<accession>A0A0G4H5N8</accession>
<dbReference type="VEuPathDB" id="CryptoDB:Cvel_24744"/>
<evidence type="ECO:0000313" key="1">
    <source>
        <dbReference type="EMBL" id="CEM38979.1"/>
    </source>
</evidence>
<name>A0A0G4H5N8_9ALVE</name>
<gene>
    <name evidence="1" type="ORF">Cvel_24744</name>
</gene>
<reference evidence="1" key="1">
    <citation type="submission" date="2014-11" db="EMBL/GenBank/DDBJ databases">
        <authorList>
            <person name="Otto D Thomas"/>
            <person name="Naeem Raeece"/>
        </authorList>
    </citation>
    <scope>NUCLEOTIDE SEQUENCE</scope>
</reference>
<sequence length="199" mass="21809">MIVPVFTFSEPQHVHWLPGVSLKVSVRSLGVLKASENGESGLALEISASSPTAPSLSFSCVTLLSGKGDARFLSCDSLATDAALLSQKNEGAAALTLALFHENLLKFFCLFEIVSFDEVQADETATREEESLDRASSGSSSLFRQQNRLPPLISSRVAAQMSSSCPRLWREEMRLSDETANQKAEEFRLKLMQANFENF</sequence>
<proteinExistence type="predicted"/>
<dbReference type="EMBL" id="CDMZ01001896">
    <property type="protein sequence ID" value="CEM38979.1"/>
    <property type="molecule type" value="Genomic_DNA"/>
</dbReference>
<organism evidence="1">
    <name type="scientific">Chromera velia CCMP2878</name>
    <dbReference type="NCBI Taxonomy" id="1169474"/>
    <lineage>
        <taxon>Eukaryota</taxon>
        <taxon>Sar</taxon>
        <taxon>Alveolata</taxon>
        <taxon>Colpodellida</taxon>
        <taxon>Chromeraceae</taxon>
        <taxon>Chromera</taxon>
    </lineage>
</organism>
<dbReference type="AlphaFoldDB" id="A0A0G4H5N8"/>